<dbReference type="RefSeq" id="WP_122912098.1">
    <property type="nucleotide sequence ID" value="NZ_RHHT01000003.1"/>
</dbReference>
<dbReference type="GO" id="GO:0016787">
    <property type="term" value="F:hydrolase activity"/>
    <property type="evidence" value="ECO:0007669"/>
    <property type="project" value="UniProtKB-KW"/>
</dbReference>
<dbReference type="SUPFAM" id="SSF56281">
    <property type="entry name" value="Metallo-hydrolase/oxidoreductase"/>
    <property type="match status" value="1"/>
</dbReference>
<dbReference type="AlphaFoldDB" id="A0A3M8DC99"/>
<keyword evidence="4 10" id="KW-0378">Hydrolase</keyword>
<dbReference type="Gene3D" id="3.60.15.10">
    <property type="entry name" value="Ribonuclease Z/Hydroxyacylglutathione hydrolase-like"/>
    <property type="match status" value="1"/>
</dbReference>
<dbReference type="Pfam" id="PF00753">
    <property type="entry name" value="Lactamase_B"/>
    <property type="match status" value="1"/>
</dbReference>
<dbReference type="GO" id="GO:0046872">
    <property type="term" value="F:metal ion binding"/>
    <property type="evidence" value="ECO:0007669"/>
    <property type="project" value="UniProtKB-KW"/>
</dbReference>
<evidence type="ECO:0000313" key="10">
    <source>
        <dbReference type="EMBL" id="RNB85593.1"/>
    </source>
</evidence>
<evidence type="ECO:0000256" key="1">
    <source>
        <dbReference type="ARBA" id="ARBA00001947"/>
    </source>
</evidence>
<evidence type="ECO:0000256" key="2">
    <source>
        <dbReference type="ARBA" id="ARBA00007749"/>
    </source>
</evidence>
<dbReference type="PANTHER" id="PTHR42978:SF2">
    <property type="entry name" value="102 KBASES UNSTABLE REGION: FROM 1 TO 119443"/>
    <property type="match status" value="1"/>
</dbReference>
<name>A0A3M8DC99_9BACL</name>
<evidence type="ECO:0000313" key="11">
    <source>
        <dbReference type="Proteomes" id="UP000281915"/>
    </source>
</evidence>
<evidence type="ECO:0000256" key="3">
    <source>
        <dbReference type="ARBA" id="ARBA00022723"/>
    </source>
</evidence>
<comment type="caution">
    <text evidence="10">The sequence shown here is derived from an EMBL/GenBank/DDBJ whole genome shotgun (WGS) entry which is preliminary data.</text>
</comment>
<accession>A0A3M8DC99</accession>
<evidence type="ECO:0000256" key="4">
    <source>
        <dbReference type="ARBA" id="ARBA00022801"/>
    </source>
</evidence>
<comment type="catalytic activity">
    <reaction evidence="8">
        <text>3',5'-cyclic UMP + H2O = UMP + H(+)</text>
        <dbReference type="Rhea" id="RHEA:70575"/>
        <dbReference type="ChEBI" id="CHEBI:15377"/>
        <dbReference type="ChEBI" id="CHEBI:15378"/>
        <dbReference type="ChEBI" id="CHEBI:57865"/>
        <dbReference type="ChEBI" id="CHEBI:184387"/>
    </reaction>
    <physiologicalReaction direction="left-to-right" evidence="8">
        <dbReference type="Rhea" id="RHEA:70576"/>
    </physiologicalReaction>
</comment>
<dbReference type="SMART" id="SM00849">
    <property type="entry name" value="Lactamase_B"/>
    <property type="match status" value="1"/>
</dbReference>
<evidence type="ECO:0000256" key="6">
    <source>
        <dbReference type="ARBA" id="ARBA00034221"/>
    </source>
</evidence>
<evidence type="ECO:0000256" key="5">
    <source>
        <dbReference type="ARBA" id="ARBA00022833"/>
    </source>
</evidence>
<sequence length="240" mass="27062">MEITLLFQGFPGRASRGFLGWSSCVLIRQVGKPPILFDTVGFNERYTLLSRLEECGVKPEEIGTVLISHFHFDHAVNYPLFPNATFYLHEAEVAHIEENGDVDLAVPAQMYPALRDSGRLEILSGVSGVVEGLPWRLTPGHTPGLYSLLLDYQGKKWALASDAVKNISELTSGDVADTWDDEKSRESIRFIKQWADIVVPGHDRVLEIKRTDEETKIIPTQDSEIEISIPWVEEKFRLKV</sequence>
<comment type="catalytic activity">
    <reaction evidence="6">
        <text>3',5'-cyclic CMP + H2O = CMP + H(+)</text>
        <dbReference type="Rhea" id="RHEA:72675"/>
        <dbReference type="ChEBI" id="CHEBI:15377"/>
        <dbReference type="ChEBI" id="CHEBI:15378"/>
        <dbReference type="ChEBI" id="CHEBI:58003"/>
        <dbReference type="ChEBI" id="CHEBI:60377"/>
    </reaction>
    <physiologicalReaction direction="left-to-right" evidence="6">
        <dbReference type="Rhea" id="RHEA:72676"/>
    </physiologicalReaction>
</comment>
<dbReference type="PANTHER" id="PTHR42978">
    <property type="entry name" value="QUORUM-QUENCHING LACTONASE YTNP-RELATED-RELATED"/>
    <property type="match status" value="1"/>
</dbReference>
<organism evidence="10 11">
    <name type="scientific">Brevibacillus panacihumi</name>
    <dbReference type="NCBI Taxonomy" id="497735"/>
    <lineage>
        <taxon>Bacteria</taxon>
        <taxon>Bacillati</taxon>
        <taxon>Bacillota</taxon>
        <taxon>Bacilli</taxon>
        <taxon>Bacillales</taxon>
        <taxon>Paenibacillaceae</taxon>
        <taxon>Brevibacillus</taxon>
    </lineage>
</organism>
<dbReference type="Proteomes" id="UP000281915">
    <property type="component" value="Unassembled WGS sequence"/>
</dbReference>
<dbReference type="InterPro" id="IPR001279">
    <property type="entry name" value="Metallo-B-lactamas"/>
</dbReference>
<keyword evidence="5" id="KW-0862">Zinc</keyword>
<feature type="domain" description="Metallo-beta-lactamase" evidence="9">
    <location>
        <begin position="21"/>
        <end position="202"/>
    </location>
</feature>
<protein>
    <submittedName>
        <fullName evidence="10">MBL fold metallo-hydrolase</fullName>
    </submittedName>
</protein>
<dbReference type="EMBL" id="RHHT01000003">
    <property type="protein sequence ID" value="RNB85593.1"/>
    <property type="molecule type" value="Genomic_DNA"/>
</dbReference>
<dbReference type="InterPro" id="IPR036866">
    <property type="entry name" value="RibonucZ/Hydroxyglut_hydro"/>
</dbReference>
<keyword evidence="3" id="KW-0479">Metal-binding</keyword>
<evidence type="ECO:0000259" key="9">
    <source>
        <dbReference type="SMART" id="SM00849"/>
    </source>
</evidence>
<dbReference type="InterPro" id="IPR051013">
    <property type="entry name" value="MBL_superfamily_lactonases"/>
</dbReference>
<comment type="function">
    <text evidence="7">Counteracts the endogenous Pycsar antiviral defense system. Phosphodiesterase that enables metal-dependent hydrolysis of host cyclic nucleotide Pycsar defense signals such as cCMP and cUMP.</text>
</comment>
<gene>
    <name evidence="10" type="ORF">EDM58_03440</name>
</gene>
<evidence type="ECO:0000256" key="8">
    <source>
        <dbReference type="ARBA" id="ARBA00048505"/>
    </source>
</evidence>
<reference evidence="10 11" key="1">
    <citation type="submission" date="2018-10" db="EMBL/GenBank/DDBJ databases">
        <title>Phylogenomics of Brevibacillus.</title>
        <authorList>
            <person name="Dunlap C."/>
        </authorList>
    </citation>
    <scope>NUCLEOTIDE SEQUENCE [LARGE SCALE GENOMIC DNA]</scope>
    <source>
        <strain evidence="10 11">JCM 15085</strain>
    </source>
</reference>
<comment type="similarity">
    <text evidence="2">Belongs to the metallo-beta-lactamase superfamily.</text>
</comment>
<proteinExistence type="inferred from homology"/>
<evidence type="ECO:0000256" key="7">
    <source>
        <dbReference type="ARBA" id="ARBA00034301"/>
    </source>
</evidence>
<comment type="cofactor">
    <cofactor evidence="1">
        <name>Zn(2+)</name>
        <dbReference type="ChEBI" id="CHEBI:29105"/>
    </cofactor>
</comment>